<dbReference type="AlphaFoldDB" id="A0A9X1XBH8"/>
<accession>A0A9X1XBH8</accession>
<dbReference type="Proteomes" id="UP001139011">
    <property type="component" value="Unassembled WGS sequence"/>
</dbReference>
<dbReference type="Pfam" id="PF10752">
    <property type="entry name" value="DUF2533"/>
    <property type="match status" value="1"/>
</dbReference>
<comment type="caution">
    <text evidence="1">The sequence shown here is derived from an EMBL/GenBank/DDBJ whole genome shotgun (WGS) entry which is preliminary data.</text>
</comment>
<keyword evidence="2" id="KW-1185">Reference proteome</keyword>
<evidence type="ECO:0000313" key="2">
    <source>
        <dbReference type="Proteomes" id="UP001139011"/>
    </source>
</evidence>
<dbReference type="EMBL" id="JAIWJX010000002">
    <property type="protein sequence ID" value="MCK6257146.1"/>
    <property type="molecule type" value="Genomic_DNA"/>
</dbReference>
<proteinExistence type="predicted"/>
<sequence length="91" mass="10566">MMSVHQEISKHSSRQHAIVSEFLMLEQRRENLIDITVEQCGKGLPFNVKEINEVSKQMNLLAQKGIVPQRKLITEHMVKEYVHKKNQASNL</sequence>
<reference evidence="1" key="1">
    <citation type="submission" date="2021-09" db="EMBL/GenBank/DDBJ databases">
        <title>Genome analysis of Fictibacillus sp. KIGAM418 isolated from marine sediment.</title>
        <authorList>
            <person name="Seo M.-J."/>
            <person name="Cho E.-S."/>
            <person name="Hwang C.Y."/>
        </authorList>
    </citation>
    <scope>NUCLEOTIDE SEQUENCE</scope>
    <source>
        <strain evidence="1">KIGAM418</strain>
    </source>
</reference>
<name>A0A9X1XBH8_9BACL</name>
<evidence type="ECO:0000313" key="1">
    <source>
        <dbReference type="EMBL" id="MCK6257146.1"/>
    </source>
</evidence>
<protein>
    <submittedName>
        <fullName evidence="1">YpbS family protein</fullName>
    </submittedName>
</protein>
<dbReference type="InterPro" id="IPR019688">
    <property type="entry name" value="DUF2533"/>
</dbReference>
<organism evidence="1 2">
    <name type="scientific">Fictibacillus marinisediminis</name>
    <dbReference type="NCBI Taxonomy" id="2878389"/>
    <lineage>
        <taxon>Bacteria</taxon>
        <taxon>Bacillati</taxon>
        <taxon>Bacillota</taxon>
        <taxon>Bacilli</taxon>
        <taxon>Bacillales</taxon>
        <taxon>Fictibacillaceae</taxon>
        <taxon>Fictibacillus</taxon>
    </lineage>
</organism>
<gene>
    <name evidence="1" type="ORF">LCY76_11120</name>
</gene>